<dbReference type="InterPro" id="IPR037883">
    <property type="entry name" value="Knr4/Smi1-like_sf"/>
</dbReference>
<accession>A0AA41PXC0</accession>
<evidence type="ECO:0000259" key="1">
    <source>
        <dbReference type="SMART" id="SM00860"/>
    </source>
</evidence>
<dbReference type="Gene3D" id="3.40.1580.10">
    <property type="entry name" value="SMI1/KNR4-like"/>
    <property type="match status" value="1"/>
</dbReference>
<proteinExistence type="predicted"/>
<dbReference type="RefSeq" id="WP_235050288.1">
    <property type="nucleotide sequence ID" value="NZ_JAKFHA010000001.1"/>
</dbReference>
<evidence type="ECO:0000313" key="2">
    <source>
        <dbReference type="EMBL" id="MCF2526242.1"/>
    </source>
</evidence>
<reference evidence="2" key="1">
    <citation type="submission" date="2022-01" db="EMBL/GenBank/DDBJ databases">
        <title>Genome-Based Taxonomic Classification of the Phylum Actinobacteria.</title>
        <authorList>
            <person name="Gao Y."/>
        </authorList>
    </citation>
    <scope>NUCLEOTIDE SEQUENCE</scope>
    <source>
        <strain evidence="2">KLBMP 8922</strain>
    </source>
</reference>
<keyword evidence="3" id="KW-1185">Reference proteome</keyword>
<dbReference type="SUPFAM" id="SSF160631">
    <property type="entry name" value="SMI1/KNR4-like"/>
    <property type="match status" value="1"/>
</dbReference>
<evidence type="ECO:0000313" key="3">
    <source>
        <dbReference type="Proteomes" id="UP001165378"/>
    </source>
</evidence>
<dbReference type="Proteomes" id="UP001165378">
    <property type="component" value="Unassembled WGS sequence"/>
</dbReference>
<feature type="domain" description="Knr4/Smi1-like" evidence="1">
    <location>
        <begin position="16"/>
        <end position="152"/>
    </location>
</feature>
<protein>
    <submittedName>
        <fullName evidence="2">SMI1/KNR4 family protein</fullName>
    </submittedName>
</protein>
<dbReference type="EMBL" id="JAKFHA010000001">
    <property type="protein sequence ID" value="MCF2526242.1"/>
    <property type="molecule type" value="Genomic_DNA"/>
</dbReference>
<organism evidence="2 3">
    <name type="scientific">Yinghuangia soli</name>
    <dbReference type="NCBI Taxonomy" id="2908204"/>
    <lineage>
        <taxon>Bacteria</taxon>
        <taxon>Bacillati</taxon>
        <taxon>Actinomycetota</taxon>
        <taxon>Actinomycetes</taxon>
        <taxon>Kitasatosporales</taxon>
        <taxon>Streptomycetaceae</taxon>
        <taxon>Yinghuangia</taxon>
    </lineage>
</organism>
<sequence>MKPRLWEVLDLPVREPAPTDWAQVEASLGTALPEDYKQVVSRYRGLVVGGFIRVLHPHGRRQGMDIVVEDESNRAWIEFLHEEAEFGEYEPPPYAAFPQPGGILRWGVTIDGDYCHWVTNPHGPDTWHVVVSEHKGDQWTEFPGGFEDFLSAFFLDRSRVTCFRPDWPATDSTSCFRE</sequence>
<dbReference type="SMART" id="SM00860">
    <property type="entry name" value="SMI1_KNR4"/>
    <property type="match status" value="1"/>
</dbReference>
<dbReference type="Pfam" id="PF14568">
    <property type="entry name" value="SUKH_6"/>
    <property type="match status" value="1"/>
</dbReference>
<dbReference type="AlphaFoldDB" id="A0AA41PXC0"/>
<name>A0AA41PXC0_9ACTN</name>
<comment type="caution">
    <text evidence="2">The sequence shown here is derived from an EMBL/GenBank/DDBJ whole genome shotgun (WGS) entry which is preliminary data.</text>
</comment>
<dbReference type="InterPro" id="IPR018958">
    <property type="entry name" value="Knr4/Smi1-like_dom"/>
</dbReference>
<gene>
    <name evidence="2" type="ORF">LZ495_03265</name>
</gene>